<gene>
    <name evidence="2" type="primary">mxcB</name>
    <name evidence="2" type="ORF">GCM10017600_61200</name>
</gene>
<evidence type="ECO:0000313" key="3">
    <source>
        <dbReference type="Proteomes" id="UP001143474"/>
    </source>
</evidence>
<dbReference type="Gene3D" id="2.40.30.10">
    <property type="entry name" value="Translation factors"/>
    <property type="match status" value="1"/>
</dbReference>
<protein>
    <submittedName>
        <fullName evidence="2">Siderophore-interacting protein</fullName>
    </submittedName>
</protein>
<dbReference type="PROSITE" id="PS51384">
    <property type="entry name" value="FAD_FR"/>
    <property type="match status" value="1"/>
</dbReference>
<dbReference type="PANTHER" id="PTHR30157:SF0">
    <property type="entry name" value="NADPH-DEPENDENT FERRIC-CHELATE REDUCTASE"/>
    <property type="match status" value="1"/>
</dbReference>
<dbReference type="Gene3D" id="3.40.50.80">
    <property type="entry name" value="Nucleotide-binding domain of ferredoxin-NADP reductase (FNR) module"/>
    <property type="match status" value="1"/>
</dbReference>
<comment type="caution">
    <text evidence="2">The sequence shown here is derived from an EMBL/GenBank/DDBJ whole genome shotgun (WGS) entry which is preliminary data.</text>
</comment>
<dbReference type="Pfam" id="PF04954">
    <property type="entry name" value="SIP"/>
    <property type="match status" value="1"/>
</dbReference>
<organism evidence="2 3">
    <name type="scientific">Streptosporangium carneum</name>
    <dbReference type="NCBI Taxonomy" id="47481"/>
    <lineage>
        <taxon>Bacteria</taxon>
        <taxon>Bacillati</taxon>
        <taxon>Actinomycetota</taxon>
        <taxon>Actinomycetes</taxon>
        <taxon>Streptosporangiales</taxon>
        <taxon>Streptosporangiaceae</taxon>
        <taxon>Streptosporangium</taxon>
    </lineage>
</organism>
<accession>A0A9W6I845</accession>
<dbReference type="RefSeq" id="WP_271221030.1">
    <property type="nucleotide sequence ID" value="NZ_BAAAVD010000008.1"/>
</dbReference>
<dbReference type="AlphaFoldDB" id="A0A9W6I845"/>
<reference evidence="2" key="2">
    <citation type="submission" date="2023-01" db="EMBL/GenBank/DDBJ databases">
        <authorList>
            <person name="Sun Q."/>
            <person name="Evtushenko L."/>
        </authorList>
    </citation>
    <scope>NUCLEOTIDE SEQUENCE</scope>
    <source>
        <strain evidence="2">VKM Ac-2007</strain>
    </source>
</reference>
<dbReference type="InterPro" id="IPR039261">
    <property type="entry name" value="FNR_nucleotide-bd"/>
</dbReference>
<dbReference type="EMBL" id="BSEV01000018">
    <property type="protein sequence ID" value="GLK12710.1"/>
    <property type="molecule type" value="Genomic_DNA"/>
</dbReference>
<reference evidence="2" key="1">
    <citation type="journal article" date="2014" name="Int. J. Syst. Evol. Microbiol.">
        <title>Complete genome sequence of Corynebacterium casei LMG S-19264T (=DSM 44701T), isolated from a smear-ripened cheese.</title>
        <authorList>
            <consortium name="US DOE Joint Genome Institute (JGI-PGF)"/>
            <person name="Walter F."/>
            <person name="Albersmeier A."/>
            <person name="Kalinowski J."/>
            <person name="Ruckert C."/>
        </authorList>
    </citation>
    <scope>NUCLEOTIDE SEQUENCE</scope>
    <source>
        <strain evidence="2">VKM Ac-2007</strain>
    </source>
</reference>
<name>A0A9W6I845_9ACTN</name>
<proteinExistence type="predicted"/>
<dbReference type="InterPro" id="IPR039374">
    <property type="entry name" value="SIP_fam"/>
</dbReference>
<dbReference type="Proteomes" id="UP001143474">
    <property type="component" value="Unassembled WGS sequence"/>
</dbReference>
<dbReference type="GO" id="GO:0016491">
    <property type="term" value="F:oxidoreductase activity"/>
    <property type="evidence" value="ECO:0007669"/>
    <property type="project" value="InterPro"/>
</dbReference>
<dbReference type="InterPro" id="IPR017938">
    <property type="entry name" value="Riboflavin_synthase-like_b-brl"/>
</dbReference>
<evidence type="ECO:0000259" key="1">
    <source>
        <dbReference type="PROSITE" id="PS51384"/>
    </source>
</evidence>
<dbReference type="CDD" id="cd06193">
    <property type="entry name" value="siderophore_interacting"/>
    <property type="match status" value="1"/>
</dbReference>
<dbReference type="InterPro" id="IPR017927">
    <property type="entry name" value="FAD-bd_FR_type"/>
</dbReference>
<dbReference type="InterPro" id="IPR007037">
    <property type="entry name" value="SIP_rossman_dom"/>
</dbReference>
<sequence length="270" mass="29786">MSEVTIVEYPLKPRLLEVSRVQRITPTTVRVTLTGPDLEDFQEAAPADHVKLCFPEPGADLPVMPRLGPDGLEPPPPGSPRPIFRDYTIRHHRPEALEIDVDMVVHGHGPGSTWADRAAPGMRLGVIGPRGSVMVPLHHDWYLLGADETALPALARWLEALPSGAKVFAFVEVADAREEQQISSAADVSLTWLYRGDAEPGTGDLLEKAIRGVRRPQGEGFAWVGGEAGVLKPIRRYLRGEFGLPKDRIDVDGYWKRGVINLDHHEDDED</sequence>
<feature type="domain" description="FAD-binding FR-type" evidence="1">
    <location>
        <begin position="11"/>
        <end position="136"/>
    </location>
</feature>
<dbReference type="SUPFAM" id="SSF63380">
    <property type="entry name" value="Riboflavin synthase domain-like"/>
    <property type="match status" value="1"/>
</dbReference>
<dbReference type="PANTHER" id="PTHR30157">
    <property type="entry name" value="FERRIC REDUCTASE, NADPH-DEPENDENT"/>
    <property type="match status" value="1"/>
</dbReference>
<evidence type="ECO:0000313" key="2">
    <source>
        <dbReference type="EMBL" id="GLK12710.1"/>
    </source>
</evidence>
<dbReference type="InterPro" id="IPR013113">
    <property type="entry name" value="SIP_FAD-bd"/>
</dbReference>
<dbReference type="Pfam" id="PF08021">
    <property type="entry name" value="FAD_binding_9"/>
    <property type="match status" value="1"/>
</dbReference>
<keyword evidence="3" id="KW-1185">Reference proteome</keyword>